<organism evidence="7 8">
    <name type="scientific">Dissostichus mawsoni</name>
    <name type="common">Antarctic cod</name>
    <dbReference type="NCBI Taxonomy" id="36200"/>
    <lineage>
        <taxon>Eukaryota</taxon>
        <taxon>Metazoa</taxon>
        <taxon>Chordata</taxon>
        <taxon>Craniata</taxon>
        <taxon>Vertebrata</taxon>
        <taxon>Euteleostomi</taxon>
        <taxon>Actinopterygii</taxon>
        <taxon>Neopterygii</taxon>
        <taxon>Teleostei</taxon>
        <taxon>Neoteleostei</taxon>
        <taxon>Acanthomorphata</taxon>
        <taxon>Eupercaria</taxon>
        <taxon>Perciformes</taxon>
        <taxon>Notothenioidei</taxon>
        <taxon>Nototheniidae</taxon>
        <taxon>Dissostichus</taxon>
    </lineage>
</organism>
<evidence type="ECO:0000259" key="6">
    <source>
        <dbReference type="PROSITE" id="PS51703"/>
    </source>
</evidence>
<evidence type="ECO:0000313" key="8">
    <source>
        <dbReference type="Proteomes" id="UP000518266"/>
    </source>
</evidence>
<keyword evidence="1" id="KW-0805">Transcription regulation</keyword>
<evidence type="ECO:0000256" key="1">
    <source>
        <dbReference type="ARBA" id="ARBA00023015"/>
    </source>
</evidence>
<gene>
    <name evidence="7" type="ORF">F7725_025659</name>
</gene>
<dbReference type="PROSITE" id="PS50152">
    <property type="entry name" value="25A_SYNTH_3"/>
    <property type="match status" value="1"/>
</dbReference>
<dbReference type="InterPro" id="IPR049401">
    <property type="entry name" value="DZF_dom_N"/>
</dbReference>
<dbReference type="InterPro" id="IPR052134">
    <property type="entry name" value="ILF2"/>
</dbReference>
<dbReference type="PROSITE" id="PS51703">
    <property type="entry name" value="DZF"/>
    <property type="match status" value="1"/>
</dbReference>
<feature type="region of interest" description="Disordered" evidence="5">
    <location>
        <begin position="628"/>
        <end position="689"/>
    </location>
</feature>
<dbReference type="EMBL" id="JAAKFY010000026">
    <property type="protein sequence ID" value="KAF3834455.1"/>
    <property type="molecule type" value="Genomic_DNA"/>
</dbReference>
<name>A0A7J5XBT4_DISMA</name>
<dbReference type="GO" id="GO:0003677">
    <property type="term" value="F:DNA binding"/>
    <property type="evidence" value="ECO:0007669"/>
    <property type="project" value="UniProtKB-KW"/>
</dbReference>
<evidence type="ECO:0000313" key="7">
    <source>
        <dbReference type="EMBL" id="KAF3834455.1"/>
    </source>
</evidence>
<keyword evidence="8" id="KW-1185">Reference proteome</keyword>
<comment type="caution">
    <text evidence="7">The sequence shown here is derived from an EMBL/GenBank/DDBJ whole genome shotgun (WGS) entry which is preliminary data.</text>
</comment>
<sequence length="689" mass="78525">MFLCLCPEETVAGAGAAASVPWRTDPGCEMAFPRVKPAPDETAFSECLLKRNQDLSPTPAEQSSILSLVTKINNVIDNLIVAPGNFEVQIEEVRQVGSYKKGTMTTGHNVADLVVILKILPTCEIKLWDILSMLVCYYHADLRKVIVEHLGSLEIVKVNAASLEKVLCEFFEKNNIPWNNLVSMLMDSCAVMRGSKTGLEIRMHQYCPNLLDIDGDSCHHIHNAAKKFSEPFDSYLEKLFSDLQVDHQWSPDQVMYLKEIAMILNLPASSPQRGFVPHRWLSAYDASMATYAMMPAYRVLYYGFLSTADKELYREPLELMYTKYHVNQAGRARIKVVQEELNRKVTNEEEYVLCFTGMTPQGRERKKRVCQKLWHEETTTVLRLSIYMGLLAILKEYVMVFQGSQTLVHKLHDRQLELFLAFMACFVKAEHITQLSPSALREMVLEDHMLLPSKEVYVGQEADTFRSQNPNHALLVPFLADVRKAYITTAVYLQKKLPLASPTLTALSALDPLLRGHSQATIQLKRLSGMLRHLLPADQDIQRELVRFNVDLTIPSFKEGESIVEWWGHVFDKPDKYPSLSAMTVKYTLQSRGKTAVQLFRREDVKFGEVDRTLCKNINSAAATYKRQQKMNQKEKQQQQSKYGSQASGSAQQAKKQTAEEEKRARLRHVAKQRKRAMETLVVQAKKKK</sequence>
<keyword evidence="3" id="KW-0010">Activator</keyword>
<dbReference type="FunFam" id="1.10.1410.40:FF:000010">
    <property type="entry name" value="Interleukin enhancer-binding factor 2"/>
    <property type="match status" value="1"/>
</dbReference>
<dbReference type="AlphaFoldDB" id="A0A7J5XBT4"/>
<evidence type="ECO:0000256" key="3">
    <source>
        <dbReference type="ARBA" id="ARBA00023159"/>
    </source>
</evidence>
<dbReference type="GO" id="GO:0045893">
    <property type="term" value="P:positive regulation of DNA-templated transcription"/>
    <property type="evidence" value="ECO:0007669"/>
    <property type="project" value="TreeGrafter"/>
</dbReference>
<dbReference type="SUPFAM" id="SSF81301">
    <property type="entry name" value="Nucleotidyltransferase"/>
    <property type="match status" value="1"/>
</dbReference>
<evidence type="ECO:0000256" key="2">
    <source>
        <dbReference type="ARBA" id="ARBA00023125"/>
    </source>
</evidence>
<dbReference type="GO" id="GO:0071013">
    <property type="term" value="C:catalytic step 2 spliceosome"/>
    <property type="evidence" value="ECO:0007669"/>
    <property type="project" value="TreeGrafter"/>
</dbReference>
<feature type="domain" description="DZF" evidence="6">
    <location>
        <begin position="30"/>
        <end position="122"/>
    </location>
</feature>
<dbReference type="Proteomes" id="UP000518266">
    <property type="component" value="Unassembled WGS sequence"/>
</dbReference>
<dbReference type="PANTHER" id="PTHR46447:SF1">
    <property type="entry name" value="INTERLEUKIN ENHANCER-BINDING FACTOR 2"/>
    <property type="match status" value="1"/>
</dbReference>
<dbReference type="InterPro" id="IPR006561">
    <property type="entry name" value="DZF_dom"/>
</dbReference>
<dbReference type="OrthoDB" id="8950845at2759"/>
<dbReference type="PANTHER" id="PTHR46447">
    <property type="entry name" value="INTERLEUKIN ENHANCER-BINDING FACTOR"/>
    <property type="match status" value="1"/>
</dbReference>
<reference evidence="7 8" key="1">
    <citation type="submission" date="2020-03" db="EMBL/GenBank/DDBJ databases">
        <title>Dissostichus mawsoni Genome sequencing and assembly.</title>
        <authorList>
            <person name="Park H."/>
        </authorList>
    </citation>
    <scope>NUCLEOTIDE SEQUENCE [LARGE SCALE GENOMIC DNA]</scope>
    <source>
        <strain evidence="7">DM0001</strain>
        <tissue evidence="7">Muscle</tissue>
    </source>
</reference>
<evidence type="ECO:0000256" key="4">
    <source>
        <dbReference type="ARBA" id="ARBA00023163"/>
    </source>
</evidence>
<feature type="compositionally biased region" description="Basic residues" evidence="5">
    <location>
        <begin position="665"/>
        <end position="675"/>
    </location>
</feature>
<accession>A0A7J5XBT4</accession>
<keyword evidence="4" id="KW-0804">Transcription</keyword>
<dbReference type="Pfam" id="PF07528">
    <property type="entry name" value="DZF_N"/>
    <property type="match status" value="1"/>
</dbReference>
<proteinExistence type="predicted"/>
<protein>
    <recommendedName>
        <fullName evidence="6">DZF domain-containing protein</fullName>
    </recommendedName>
</protein>
<dbReference type="InterPro" id="IPR043519">
    <property type="entry name" value="NT_sf"/>
</dbReference>
<evidence type="ECO:0000256" key="5">
    <source>
        <dbReference type="SAM" id="MobiDB-lite"/>
    </source>
</evidence>
<feature type="compositionally biased region" description="Low complexity" evidence="5">
    <location>
        <begin position="638"/>
        <end position="656"/>
    </location>
</feature>
<keyword evidence="2" id="KW-0238">DNA-binding</keyword>
<dbReference type="Gene3D" id="3.30.460.10">
    <property type="entry name" value="Beta Polymerase, domain 2"/>
    <property type="match status" value="1"/>
</dbReference>
<dbReference type="GO" id="GO:0003725">
    <property type="term" value="F:double-stranded RNA binding"/>
    <property type="evidence" value="ECO:0007669"/>
    <property type="project" value="TreeGrafter"/>
</dbReference>